<evidence type="ECO:0000256" key="5">
    <source>
        <dbReference type="ARBA" id="ARBA00022707"/>
    </source>
</evidence>
<sequence length="389" mass="44385">MGVTSSRLEKALAEYPESERYFGLENFGNTCYANSVLQSLYFCQPFRRQVLEYAQNGMARSADENLLTCLADLFVQIHSQRKRTGVLAPKRFVQRLKKDNELFRSYMHQDAHEFLNYLLNECSELLEKEAKAKRPVEPPSDAANAGSSSQQEQQRQRPESGQSARSSSSSVAEAAPPKKPAPPPTWIHDLFQGTLVSETKCLACSTITTREEAFYDLSLDIEQNCSVTACLKNFSEMEELNGEDRFFCDACKGLQDAERTMKIKALPRVLCLHLKRFKYIEQQDRMRKLNYRVVFPFELKLRNTSDDCSSLDDCYDLFAVVVHVGQGPNHGHYVSFIKSSERWLLLDDELVETVQESHVQQAFGTTQEYASNAEHGYILLYERRDASSA</sequence>
<gene>
    <name evidence="14" type="ORF">CVIRNUC_008791</name>
</gene>
<evidence type="ECO:0000256" key="2">
    <source>
        <dbReference type="ARBA" id="ARBA00004123"/>
    </source>
</evidence>
<dbReference type="FunFam" id="3.90.70.10:FF:000035">
    <property type="entry name" value="Ubiquitin carboxyl-terminal hydrolase 3"/>
    <property type="match status" value="1"/>
</dbReference>
<keyword evidence="9" id="KW-0449">Lipoprotein</keyword>
<accession>A0AAV1IDY7</accession>
<evidence type="ECO:0000256" key="8">
    <source>
        <dbReference type="ARBA" id="ARBA00023242"/>
    </source>
</evidence>
<dbReference type="AlphaFoldDB" id="A0AAV1IDY7"/>
<dbReference type="GO" id="GO:0006508">
    <property type="term" value="P:proteolysis"/>
    <property type="evidence" value="ECO:0007669"/>
    <property type="project" value="UniProtKB-KW"/>
</dbReference>
<dbReference type="GO" id="GO:0005634">
    <property type="term" value="C:nucleus"/>
    <property type="evidence" value="ECO:0007669"/>
    <property type="project" value="UniProtKB-SubCell"/>
</dbReference>
<evidence type="ECO:0000259" key="13">
    <source>
        <dbReference type="PROSITE" id="PS50235"/>
    </source>
</evidence>
<keyword evidence="8" id="KW-0539">Nucleus</keyword>
<proteinExistence type="inferred from homology"/>
<feature type="region of interest" description="Disordered" evidence="12">
    <location>
        <begin position="130"/>
        <end position="186"/>
    </location>
</feature>
<protein>
    <recommendedName>
        <fullName evidence="11">Ubiquitin carboxyl-terminal hydrolase</fullName>
        <ecNumber evidence="11">3.4.19.12</ecNumber>
    </recommendedName>
</protein>
<keyword evidence="7 11" id="KW-0378">Hydrolase</keyword>
<keyword evidence="6 11" id="KW-0833">Ubl conjugation pathway</keyword>
<name>A0AAV1IDY7_9CHLO</name>
<evidence type="ECO:0000256" key="10">
    <source>
        <dbReference type="ARBA" id="ARBA00053800"/>
    </source>
</evidence>
<evidence type="ECO:0000256" key="3">
    <source>
        <dbReference type="ARBA" id="ARBA00009085"/>
    </source>
</evidence>
<dbReference type="GO" id="GO:0016579">
    <property type="term" value="P:protein deubiquitination"/>
    <property type="evidence" value="ECO:0007669"/>
    <property type="project" value="InterPro"/>
</dbReference>
<dbReference type="PANTHER" id="PTHR24006:SF733">
    <property type="entry name" value="RE52890P"/>
    <property type="match status" value="1"/>
</dbReference>
<dbReference type="EC" id="3.4.19.12" evidence="11"/>
<keyword evidence="4 11" id="KW-0645">Protease</keyword>
<dbReference type="InterPro" id="IPR018200">
    <property type="entry name" value="USP_CS"/>
</dbReference>
<dbReference type="Proteomes" id="UP001314263">
    <property type="component" value="Unassembled WGS sequence"/>
</dbReference>
<comment type="caution">
    <text evidence="14">The sequence shown here is derived from an EMBL/GenBank/DDBJ whole genome shotgun (WGS) entry which is preliminary data.</text>
</comment>
<reference evidence="14 15" key="1">
    <citation type="submission" date="2023-10" db="EMBL/GenBank/DDBJ databases">
        <authorList>
            <person name="Maclean D."/>
            <person name="Macfadyen A."/>
        </authorList>
    </citation>
    <scope>NUCLEOTIDE SEQUENCE [LARGE SCALE GENOMIC DNA]</scope>
</reference>
<dbReference type="GO" id="GO:0005829">
    <property type="term" value="C:cytosol"/>
    <property type="evidence" value="ECO:0007669"/>
    <property type="project" value="TreeGrafter"/>
</dbReference>
<evidence type="ECO:0000256" key="6">
    <source>
        <dbReference type="ARBA" id="ARBA00022786"/>
    </source>
</evidence>
<evidence type="ECO:0000256" key="12">
    <source>
        <dbReference type="SAM" id="MobiDB-lite"/>
    </source>
</evidence>
<dbReference type="EMBL" id="CAUYUE010000012">
    <property type="protein sequence ID" value="CAK0785581.1"/>
    <property type="molecule type" value="Genomic_DNA"/>
</dbReference>
<dbReference type="InterPro" id="IPR028889">
    <property type="entry name" value="USP"/>
</dbReference>
<dbReference type="PANTHER" id="PTHR24006">
    <property type="entry name" value="UBIQUITIN CARBOXYL-TERMINAL HYDROLASE"/>
    <property type="match status" value="1"/>
</dbReference>
<keyword evidence="11" id="KW-0788">Thiol protease</keyword>
<evidence type="ECO:0000313" key="14">
    <source>
        <dbReference type="EMBL" id="CAK0785581.1"/>
    </source>
</evidence>
<dbReference type="GO" id="GO:0004843">
    <property type="term" value="F:cysteine-type deubiquitinase activity"/>
    <property type="evidence" value="ECO:0007669"/>
    <property type="project" value="UniProtKB-UniRule"/>
</dbReference>
<comment type="subcellular location">
    <subcellularLocation>
        <location evidence="2">Nucleus</location>
    </subcellularLocation>
</comment>
<evidence type="ECO:0000256" key="1">
    <source>
        <dbReference type="ARBA" id="ARBA00000707"/>
    </source>
</evidence>
<comment type="catalytic activity">
    <reaction evidence="1 11">
        <text>Thiol-dependent hydrolysis of ester, thioester, amide, peptide and isopeptide bonds formed by the C-terminal Gly of ubiquitin (a 76-residue protein attached to proteins as an intracellular targeting signal).</text>
        <dbReference type="EC" id="3.4.19.12"/>
    </reaction>
</comment>
<dbReference type="Pfam" id="PF00443">
    <property type="entry name" value="UCH"/>
    <property type="match status" value="1"/>
</dbReference>
<dbReference type="Gene3D" id="3.90.70.10">
    <property type="entry name" value="Cysteine proteinases"/>
    <property type="match status" value="1"/>
</dbReference>
<evidence type="ECO:0000256" key="11">
    <source>
        <dbReference type="RuleBase" id="RU366025"/>
    </source>
</evidence>
<dbReference type="SUPFAM" id="SSF54001">
    <property type="entry name" value="Cysteine proteinases"/>
    <property type="match status" value="1"/>
</dbReference>
<dbReference type="InterPro" id="IPR050164">
    <property type="entry name" value="Peptidase_C19"/>
</dbReference>
<evidence type="ECO:0000256" key="7">
    <source>
        <dbReference type="ARBA" id="ARBA00022801"/>
    </source>
</evidence>
<dbReference type="PROSITE" id="PS50235">
    <property type="entry name" value="USP_3"/>
    <property type="match status" value="1"/>
</dbReference>
<evidence type="ECO:0000256" key="9">
    <source>
        <dbReference type="ARBA" id="ARBA00023288"/>
    </source>
</evidence>
<dbReference type="InterPro" id="IPR001394">
    <property type="entry name" value="Peptidase_C19_UCH"/>
</dbReference>
<organism evidence="14 15">
    <name type="scientific">Coccomyxa viridis</name>
    <dbReference type="NCBI Taxonomy" id="1274662"/>
    <lineage>
        <taxon>Eukaryota</taxon>
        <taxon>Viridiplantae</taxon>
        <taxon>Chlorophyta</taxon>
        <taxon>core chlorophytes</taxon>
        <taxon>Trebouxiophyceae</taxon>
        <taxon>Trebouxiophyceae incertae sedis</taxon>
        <taxon>Coccomyxaceae</taxon>
        <taxon>Coccomyxa</taxon>
    </lineage>
</organism>
<dbReference type="InterPro" id="IPR038765">
    <property type="entry name" value="Papain-like_cys_pep_sf"/>
</dbReference>
<dbReference type="PROSITE" id="PS00972">
    <property type="entry name" value="USP_1"/>
    <property type="match status" value="1"/>
</dbReference>
<dbReference type="PROSITE" id="PS00973">
    <property type="entry name" value="USP_2"/>
    <property type="match status" value="1"/>
</dbReference>
<dbReference type="CDD" id="cd02663">
    <property type="entry name" value="Peptidase_C19G"/>
    <property type="match status" value="1"/>
</dbReference>
<comment type="similarity">
    <text evidence="3 11">Belongs to the peptidase C19 family.</text>
</comment>
<evidence type="ECO:0000256" key="4">
    <source>
        <dbReference type="ARBA" id="ARBA00022670"/>
    </source>
</evidence>
<feature type="domain" description="USP" evidence="13">
    <location>
        <begin position="22"/>
        <end position="384"/>
    </location>
</feature>
<keyword evidence="15" id="KW-1185">Reference proteome</keyword>
<evidence type="ECO:0000313" key="15">
    <source>
        <dbReference type="Proteomes" id="UP001314263"/>
    </source>
</evidence>
<comment type="function">
    <text evidence="10">Recognizes and hydrolyzes the peptide bond at the C-terminal Gly of ubiquitin. Involved in the processing of poly-ubiquitin precursors as well as that of ubiquitinated proteins. Required for the correct development of pollen.</text>
</comment>
<keyword evidence="5" id="KW-0519">Myristate</keyword>
<feature type="compositionally biased region" description="Low complexity" evidence="12">
    <location>
        <begin position="146"/>
        <end position="175"/>
    </location>
</feature>